<sequence>MEEKEINYARLKQGGFLRQRQKEDFFSIRLRIVGGQLTSDQLRSLANAADKYGKGEIHITSRQGAEISFVELEDADAMLNELESANVHQGTCGPRVRGVVACQGDRVCTHGLIDALGIARKIDEKYFASELPSKFKFAVTGCPSSCMKPQENDFGIMGGLEPEWIDDKCTRCGLCETTCPVDAIKIENDTLYFDEEKCNLCGDCVFVCPTSAWIEVKSGYTIWVGGKVGRHPELAIKLIDIVDEKTLFEIIEKTLDFYRENAPAGERFRDTLKRVGLEKYKADVLE</sequence>
<feature type="domain" description="4Fe-4S ferredoxin-type" evidence="7">
    <location>
        <begin position="160"/>
        <end position="189"/>
    </location>
</feature>
<dbReference type="PROSITE" id="PS00365">
    <property type="entry name" value="NIR_SIR"/>
    <property type="match status" value="1"/>
</dbReference>
<protein>
    <submittedName>
        <fullName evidence="8">Nitrite and sulphite reductase 4Fe-4S region</fullName>
    </submittedName>
</protein>
<dbReference type="HOGENOM" id="CLU_072599_0_1_2"/>
<dbReference type="Gene3D" id="3.30.413.10">
    <property type="entry name" value="Sulfite Reductase Hemoprotein, domain 1"/>
    <property type="match status" value="1"/>
</dbReference>
<evidence type="ECO:0000259" key="7">
    <source>
        <dbReference type="PROSITE" id="PS51379"/>
    </source>
</evidence>
<dbReference type="InterPro" id="IPR017900">
    <property type="entry name" value="4Fe4S_Fe_S_CS"/>
</dbReference>
<keyword evidence="1" id="KW-0004">4Fe-4S</keyword>
<keyword evidence="3" id="KW-0479">Metal-binding</keyword>
<dbReference type="PROSITE" id="PS00198">
    <property type="entry name" value="4FE4S_FER_1"/>
    <property type="match status" value="1"/>
</dbReference>
<dbReference type="PRINTS" id="PR00397">
    <property type="entry name" value="SIROHAEM"/>
</dbReference>
<gene>
    <name evidence="8" type="ordered locus">Mmah_0703</name>
</gene>
<dbReference type="Pfam" id="PF03460">
    <property type="entry name" value="NIR_SIR_ferr"/>
    <property type="match status" value="1"/>
</dbReference>
<dbReference type="PANTHER" id="PTHR32439">
    <property type="entry name" value="FERREDOXIN--NITRITE REDUCTASE, CHLOROPLASTIC"/>
    <property type="match status" value="1"/>
</dbReference>
<dbReference type="EMBL" id="CP001994">
    <property type="protein sequence ID" value="ADE36227.1"/>
    <property type="molecule type" value="Genomic_DNA"/>
</dbReference>
<dbReference type="PANTHER" id="PTHR32439:SF9">
    <property type="entry name" value="BLR3264 PROTEIN"/>
    <property type="match status" value="1"/>
</dbReference>
<dbReference type="STRING" id="547558.Mmah_0703"/>
<dbReference type="GO" id="GO:0016491">
    <property type="term" value="F:oxidoreductase activity"/>
    <property type="evidence" value="ECO:0007669"/>
    <property type="project" value="UniProtKB-KW"/>
</dbReference>
<dbReference type="InterPro" id="IPR051329">
    <property type="entry name" value="NIR_SIR_4Fe-4S"/>
</dbReference>
<proteinExistence type="predicted"/>
<organism evidence="8 9">
    <name type="scientific">Methanohalophilus mahii (strain ATCC 35705 / DSM 5219 / SLP)</name>
    <dbReference type="NCBI Taxonomy" id="547558"/>
    <lineage>
        <taxon>Archaea</taxon>
        <taxon>Methanobacteriati</taxon>
        <taxon>Methanobacteriota</taxon>
        <taxon>Stenosarchaea group</taxon>
        <taxon>Methanomicrobia</taxon>
        <taxon>Methanosarcinales</taxon>
        <taxon>Methanosarcinaceae</taxon>
        <taxon>Methanohalophilus</taxon>
    </lineage>
</organism>
<dbReference type="InterPro" id="IPR006067">
    <property type="entry name" value="NO2/SO3_Rdtase_4Fe4S_dom"/>
</dbReference>
<evidence type="ECO:0000256" key="2">
    <source>
        <dbReference type="ARBA" id="ARBA00022617"/>
    </source>
</evidence>
<reference evidence="8 9" key="1">
    <citation type="submission" date="2010-03" db="EMBL/GenBank/DDBJ databases">
        <title>The complete genome of Methanohalophilus mahii DSM 5219.</title>
        <authorList>
            <consortium name="US DOE Joint Genome Institute (JGI-PGF)"/>
            <person name="Lucas S."/>
            <person name="Copeland A."/>
            <person name="Lapidus A."/>
            <person name="Glavina del Rio T."/>
            <person name="Dalin E."/>
            <person name="Tice H."/>
            <person name="Bruce D."/>
            <person name="Goodwin L."/>
            <person name="Pitluck S."/>
            <person name="Kyrpides N."/>
            <person name="Mavromatis K."/>
            <person name="Ivanova N."/>
            <person name="Lykidis A."/>
            <person name="Saunders E."/>
            <person name="Brettin T."/>
            <person name="Detter J.C."/>
            <person name="Han C."/>
            <person name="Land M."/>
            <person name="Hauser L."/>
            <person name="Markowitz V."/>
            <person name="Cheng J.-F."/>
            <person name="Hugenholtz P."/>
            <person name="Woyke T."/>
            <person name="Wu D."/>
            <person name="Spring S."/>
            <person name="Schneider S."/>
            <person name="Schroeder M."/>
            <person name="Klenk H.-P."/>
            <person name="Eisen J.A."/>
        </authorList>
    </citation>
    <scope>NUCLEOTIDE SEQUENCE [LARGE SCALE GENOMIC DNA]</scope>
    <source>
        <strain evidence="9">ATCC 35705 / DSM 5219 / SLP</strain>
    </source>
</reference>
<evidence type="ECO:0000313" key="8">
    <source>
        <dbReference type="EMBL" id="ADE36227.1"/>
    </source>
</evidence>
<dbReference type="InterPro" id="IPR006066">
    <property type="entry name" value="NO2/SO3_Rdtase_FeS/sirohaem_BS"/>
</dbReference>
<dbReference type="SUPFAM" id="SSF56014">
    <property type="entry name" value="Nitrite and sulphite reductase 4Fe-4S domain-like"/>
    <property type="match status" value="1"/>
</dbReference>
<keyword evidence="4" id="KW-0560">Oxidoreductase</keyword>
<evidence type="ECO:0000256" key="5">
    <source>
        <dbReference type="ARBA" id="ARBA00023004"/>
    </source>
</evidence>
<keyword evidence="6" id="KW-0411">Iron-sulfur</keyword>
<keyword evidence="5" id="KW-0408">Iron</keyword>
<dbReference type="AlphaFoldDB" id="D5EAM6"/>
<dbReference type="SUPFAM" id="SSF55124">
    <property type="entry name" value="Nitrite/Sulfite reductase N-terminal domain-like"/>
    <property type="match status" value="1"/>
</dbReference>
<feature type="domain" description="4Fe-4S ferredoxin-type" evidence="7">
    <location>
        <begin position="191"/>
        <end position="219"/>
    </location>
</feature>
<dbReference type="InterPro" id="IPR036136">
    <property type="entry name" value="Nit/Sulf_reduc_fer-like_dom_sf"/>
</dbReference>
<dbReference type="GO" id="GO:0020037">
    <property type="term" value="F:heme binding"/>
    <property type="evidence" value="ECO:0007669"/>
    <property type="project" value="InterPro"/>
</dbReference>
<dbReference type="GO" id="GO:0051539">
    <property type="term" value="F:4 iron, 4 sulfur cluster binding"/>
    <property type="evidence" value="ECO:0007669"/>
    <property type="project" value="UniProtKB-KW"/>
</dbReference>
<dbReference type="SUPFAM" id="SSF54862">
    <property type="entry name" value="4Fe-4S ferredoxins"/>
    <property type="match status" value="1"/>
</dbReference>
<evidence type="ECO:0000256" key="3">
    <source>
        <dbReference type="ARBA" id="ARBA00022723"/>
    </source>
</evidence>
<evidence type="ECO:0000256" key="6">
    <source>
        <dbReference type="ARBA" id="ARBA00023014"/>
    </source>
</evidence>
<dbReference type="Pfam" id="PF01077">
    <property type="entry name" value="NIR_SIR"/>
    <property type="match status" value="1"/>
</dbReference>
<evidence type="ECO:0000256" key="4">
    <source>
        <dbReference type="ARBA" id="ARBA00023002"/>
    </source>
</evidence>
<evidence type="ECO:0000256" key="1">
    <source>
        <dbReference type="ARBA" id="ARBA00022485"/>
    </source>
</evidence>
<evidence type="ECO:0000313" key="9">
    <source>
        <dbReference type="Proteomes" id="UP000001059"/>
    </source>
</evidence>
<dbReference type="Gene3D" id="3.30.70.3340">
    <property type="match status" value="1"/>
</dbReference>
<keyword evidence="9" id="KW-1185">Reference proteome</keyword>
<name>D5EAM6_METMS</name>
<dbReference type="Gene3D" id="3.30.70.20">
    <property type="match status" value="1"/>
</dbReference>
<accession>D5EAM6</accession>
<dbReference type="InterPro" id="IPR045854">
    <property type="entry name" value="NO2/SO3_Rdtase_4Fe4S_sf"/>
</dbReference>
<dbReference type="PROSITE" id="PS51379">
    <property type="entry name" value="4FE4S_FER_2"/>
    <property type="match status" value="2"/>
</dbReference>
<dbReference type="OrthoDB" id="15347at2157"/>
<dbReference type="GO" id="GO:0046872">
    <property type="term" value="F:metal ion binding"/>
    <property type="evidence" value="ECO:0007669"/>
    <property type="project" value="UniProtKB-KW"/>
</dbReference>
<dbReference type="Proteomes" id="UP000001059">
    <property type="component" value="Chromosome"/>
</dbReference>
<dbReference type="KEGG" id="mmh:Mmah_0703"/>
<dbReference type="Pfam" id="PF00037">
    <property type="entry name" value="Fer4"/>
    <property type="match status" value="2"/>
</dbReference>
<dbReference type="InterPro" id="IPR005117">
    <property type="entry name" value="NiRdtase/SiRdtase_haem-b_fer"/>
</dbReference>
<keyword evidence="2" id="KW-0349">Heme</keyword>
<dbReference type="InterPro" id="IPR017896">
    <property type="entry name" value="4Fe4S_Fe-S-bd"/>
</dbReference>
<dbReference type="RefSeq" id="WP_013037170.1">
    <property type="nucleotide sequence ID" value="NC_014002.1"/>
</dbReference>
<dbReference type="GeneID" id="8982859"/>